<dbReference type="Proteomes" id="UP001244207">
    <property type="component" value="Unassembled WGS sequence"/>
</dbReference>
<evidence type="ECO:0000313" key="2">
    <source>
        <dbReference type="EMBL" id="KAK1713751.1"/>
    </source>
</evidence>
<evidence type="ECO:0000256" key="1">
    <source>
        <dbReference type="SAM" id="MobiDB-lite"/>
    </source>
</evidence>
<accession>A0AAD8UDJ7</accession>
<feature type="compositionally biased region" description="Acidic residues" evidence="1">
    <location>
        <begin position="591"/>
        <end position="603"/>
    </location>
</feature>
<evidence type="ECO:0008006" key="4">
    <source>
        <dbReference type="Google" id="ProtNLM"/>
    </source>
</evidence>
<dbReference type="AlphaFoldDB" id="A0AAD8UDJ7"/>
<evidence type="ECO:0000313" key="3">
    <source>
        <dbReference type="Proteomes" id="UP001244207"/>
    </source>
</evidence>
<dbReference type="RefSeq" id="XP_060359804.1">
    <property type="nucleotide sequence ID" value="XM_060514787.1"/>
</dbReference>
<dbReference type="SUPFAM" id="SSF53067">
    <property type="entry name" value="Actin-like ATPase domain"/>
    <property type="match status" value="2"/>
</dbReference>
<sequence>MVDSENAIIIGIDFGTTFSGVGWAFSGQPNDIEVITRWEAELNYTSDTAKTPTTILYQKPRGAVCWGSEITVEKSHDAMKWFKLLLVDDAELPANLRTSSQIAEARKLVKDANREPVDVISSYLRRLWNHSIECISISAGEDLVKMCKFHVVITLPAIWPDYAKVRMSRAVENAGILEKRPVGKTVLSFISEPEAAALATLKDLAGRPNIKVGDHFIVCDAGGGTVDLMSYEVLGLKPLAVREAIEGDGDMCGGVFLDEAFIELVKEKVTPQAWANIPKDDAASILNGDWEHGIKQQFNAQDRDWHIKLPPECQARGTSKRGIKRKRNLMLNVHDLLTVFDPIAIKIAALVQKQIHGVEAKCGKLPKNVILVGGFGRCRYLHSHLQSTMDKNITLLQSTGSKPWTAICRGAVIHGLSQQGLSPGLSISVKSRIARASYGIITNKRYDPRIHRKDLRFWCTDEHCWKIKHQMEWFLKQGMDVSSTEPIRKDFYQLFETAPETISQTLCISTAWPPQVEYSEAVKILCAIAWNKELDFESMPRYTNPIGKVFHKLEFDIDMKCAGASIDFTVFHDGKSVGSKNVAVVFEGEVKDEEVDGSDEEDAKSEANSF</sequence>
<protein>
    <recommendedName>
        <fullName evidence="4">Hsp70 family chaperone</fullName>
    </recommendedName>
</protein>
<comment type="caution">
    <text evidence="2">The sequence shown here is derived from an EMBL/GenBank/DDBJ whole genome shotgun (WGS) entry which is preliminary data.</text>
</comment>
<proteinExistence type="predicted"/>
<dbReference type="InterPro" id="IPR043129">
    <property type="entry name" value="ATPase_NBD"/>
</dbReference>
<gene>
    <name evidence="2" type="ORF">BDZ83DRAFT_756722</name>
</gene>
<dbReference type="GeneID" id="85398685"/>
<name>A0AAD8UDJ7_GLOAC</name>
<dbReference type="PANTHER" id="PTHR14187:SF5">
    <property type="entry name" value="HEAT SHOCK 70 KDA PROTEIN 12A"/>
    <property type="match status" value="1"/>
</dbReference>
<feature type="region of interest" description="Disordered" evidence="1">
    <location>
        <begin position="591"/>
        <end position="610"/>
    </location>
</feature>
<keyword evidence="3" id="KW-1185">Reference proteome</keyword>
<dbReference type="Gene3D" id="3.30.420.40">
    <property type="match status" value="1"/>
</dbReference>
<dbReference type="PANTHER" id="PTHR14187">
    <property type="entry name" value="ALPHA KINASE/ELONGATION FACTOR 2 KINASE"/>
    <property type="match status" value="1"/>
</dbReference>
<dbReference type="EMBL" id="JAHMHS010000136">
    <property type="protein sequence ID" value="KAK1713751.1"/>
    <property type="molecule type" value="Genomic_DNA"/>
</dbReference>
<organism evidence="2 3">
    <name type="scientific">Glomerella acutata</name>
    <name type="common">Colletotrichum acutatum</name>
    <dbReference type="NCBI Taxonomy" id="27357"/>
    <lineage>
        <taxon>Eukaryota</taxon>
        <taxon>Fungi</taxon>
        <taxon>Dikarya</taxon>
        <taxon>Ascomycota</taxon>
        <taxon>Pezizomycotina</taxon>
        <taxon>Sordariomycetes</taxon>
        <taxon>Hypocreomycetidae</taxon>
        <taxon>Glomerellales</taxon>
        <taxon>Glomerellaceae</taxon>
        <taxon>Colletotrichum</taxon>
        <taxon>Colletotrichum acutatum species complex</taxon>
    </lineage>
</organism>
<dbReference type="CDD" id="cd10170">
    <property type="entry name" value="ASKHA_NBD_HSP70"/>
    <property type="match status" value="1"/>
</dbReference>
<reference evidence="2" key="1">
    <citation type="submission" date="2021-12" db="EMBL/GenBank/DDBJ databases">
        <title>Comparative genomics, transcriptomics and evolutionary studies reveal genomic signatures of adaptation to plant cell wall in hemibiotrophic fungi.</title>
        <authorList>
            <consortium name="DOE Joint Genome Institute"/>
            <person name="Baroncelli R."/>
            <person name="Diaz J.F."/>
            <person name="Benocci T."/>
            <person name="Peng M."/>
            <person name="Battaglia E."/>
            <person name="Haridas S."/>
            <person name="Andreopoulos W."/>
            <person name="Labutti K."/>
            <person name="Pangilinan J."/>
            <person name="Floch G.L."/>
            <person name="Makela M.R."/>
            <person name="Henrissat B."/>
            <person name="Grigoriev I.V."/>
            <person name="Crouch J.A."/>
            <person name="De Vries R.P."/>
            <person name="Sukno S.A."/>
            <person name="Thon M.R."/>
        </authorList>
    </citation>
    <scope>NUCLEOTIDE SEQUENCE</scope>
    <source>
        <strain evidence="2">CBS 112980</strain>
    </source>
</reference>